<dbReference type="InterPro" id="IPR035985">
    <property type="entry name" value="Ubiquitin-activating_enz"/>
</dbReference>
<dbReference type="SUPFAM" id="SSF69572">
    <property type="entry name" value="Activating enzymes of the ubiquitin-like proteins"/>
    <property type="match status" value="1"/>
</dbReference>
<evidence type="ECO:0000313" key="4">
    <source>
        <dbReference type="Proteomes" id="UP000077856"/>
    </source>
</evidence>
<dbReference type="CDD" id="cd01483">
    <property type="entry name" value="E1_enzyme_family"/>
    <property type="match status" value="1"/>
</dbReference>
<proteinExistence type="predicted"/>
<dbReference type="GO" id="GO:0008641">
    <property type="term" value="F:ubiquitin-like modifier activating enzyme activity"/>
    <property type="evidence" value="ECO:0007669"/>
    <property type="project" value="InterPro"/>
</dbReference>
<dbReference type="InterPro" id="IPR046741">
    <property type="entry name" value="DUF6791"/>
</dbReference>
<dbReference type="EMBL" id="CP015507">
    <property type="protein sequence ID" value="AND42952.1"/>
    <property type="molecule type" value="Genomic_DNA"/>
</dbReference>
<organism evidence="3 4">
    <name type="scientific">Cytobacillus oceanisediminis 2691</name>
    <dbReference type="NCBI Taxonomy" id="1196031"/>
    <lineage>
        <taxon>Bacteria</taxon>
        <taxon>Bacillati</taxon>
        <taxon>Bacillota</taxon>
        <taxon>Bacilli</taxon>
        <taxon>Bacillales</taxon>
        <taxon>Bacillaceae</taxon>
        <taxon>Cytobacillus</taxon>
    </lineage>
</organism>
<dbReference type="AlphaFoldDB" id="A0A160MHK1"/>
<dbReference type="eggNOG" id="COG0476">
    <property type="taxonomic scope" value="Bacteria"/>
</dbReference>
<dbReference type="RefSeq" id="WP_019380944.1">
    <property type="nucleotide sequence ID" value="NZ_CP015507.1"/>
</dbReference>
<dbReference type="Proteomes" id="UP000077856">
    <property type="component" value="Plasmid pBO1"/>
</dbReference>
<evidence type="ECO:0000259" key="1">
    <source>
        <dbReference type="Pfam" id="PF00899"/>
    </source>
</evidence>
<dbReference type="InterPro" id="IPR000594">
    <property type="entry name" value="ThiF_NAD_FAD-bd"/>
</dbReference>
<name>A0A160MHK1_9BACI</name>
<sequence length="388" mass="43239">MSTQLIDHNQDLKRLVDEGYNVSFVKDNLVVKGIPYVNKDKKVLFGTIFCPLTLSGLNTVAPQDHTVRFAGEHPCDQFGNEDKSYVNSQSHYPLNQDIVGNYYFSAKPPSGQYPDFYTKILKYANLLSAPAKSIDSSVTAQNFDFEDYNNESVFLYPDTNTARAGLSHIANKFKEQKIAIVGLGGTGSFILDFVSKTPVKQISLFDGDTLFNHNVFRMPGAVAIDELQQKPSKVAFLKSKYDQLRNGIIAHEEYLDESNVHMLGEHDFVFLALDLAEPKRIITEYLTKTNIPFVDLGIGLTVVGDSIRGTVRKTLITPDNSSSLNKIAMGQAADDDVYAQNIQISELNALNAVMGIVTWKKMFGFYLSDETIYHSTFILDEEAVSHAT</sequence>
<feature type="domain" description="THIF-type NAD/FAD binding fold" evidence="1">
    <location>
        <begin position="171"/>
        <end position="298"/>
    </location>
</feature>
<accession>A0A160MHK1</accession>
<dbReference type="Pfam" id="PF00899">
    <property type="entry name" value="ThiF"/>
    <property type="match status" value="1"/>
</dbReference>
<dbReference type="Pfam" id="PF20590">
    <property type="entry name" value="DUF6791"/>
    <property type="match status" value="1"/>
</dbReference>
<dbReference type="NCBIfam" id="NF004804">
    <property type="entry name" value="PRK06153.1-3"/>
    <property type="match status" value="1"/>
</dbReference>
<keyword evidence="3" id="KW-0614">Plasmid</keyword>
<evidence type="ECO:0000313" key="3">
    <source>
        <dbReference type="EMBL" id="AND42952.1"/>
    </source>
</evidence>
<feature type="domain" description="DUF6791" evidence="2">
    <location>
        <begin position="10"/>
        <end position="159"/>
    </location>
</feature>
<evidence type="ECO:0000259" key="2">
    <source>
        <dbReference type="Pfam" id="PF20590"/>
    </source>
</evidence>
<reference evidence="3 4" key="1">
    <citation type="submission" date="2016-04" db="EMBL/GenBank/DDBJ databases">
        <title>Complete genome sequence of Bacillus oceanisediminis strain 2691.</title>
        <authorList>
            <person name="Jeong H."/>
            <person name="Kim H.J."/>
            <person name="Lee D.-W."/>
        </authorList>
    </citation>
    <scope>NUCLEOTIDE SEQUENCE [LARGE SCALE GENOMIC DNA]</scope>
    <source>
        <strain evidence="3 4">2691</strain>
        <plasmid evidence="4">pbo1</plasmid>
    </source>
</reference>
<protein>
    <submittedName>
        <fullName evidence="3">Uncharacterized protein</fullName>
    </submittedName>
</protein>
<dbReference type="Gene3D" id="3.40.50.720">
    <property type="entry name" value="NAD(P)-binding Rossmann-like Domain"/>
    <property type="match status" value="1"/>
</dbReference>
<dbReference type="NCBIfam" id="NF004805">
    <property type="entry name" value="PRK06153.1-4"/>
    <property type="match status" value="1"/>
</dbReference>
<dbReference type="KEGG" id="bon:A361_27640"/>
<geneLocation type="plasmid" evidence="4">
    <name>pbo1</name>
</geneLocation>
<gene>
    <name evidence="3" type="ORF">A361_27640</name>
</gene>